<dbReference type="Proteomes" id="UP001430360">
    <property type="component" value="Unassembled WGS sequence"/>
</dbReference>
<evidence type="ECO:0000313" key="3">
    <source>
        <dbReference type="Proteomes" id="UP001430360"/>
    </source>
</evidence>
<reference evidence="2" key="1">
    <citation type="submission" date="2021-12" db="EMBL/GenBank/DDBJ databases">
        <authorList>
            <person name="Ulrich A."/>
        </authorList>
    </citation>
    <scope>NUCLEOTIDE SEQUENCE</scope>
    <source>
        <strain evidence="2">A1P009</strain>
    </source>
</reference>
<accession>A0ABS8UFW7</accession>
<evidence type="ECO:0000313" key="2">
    <source>
        <dbReference type="EMBL" id="MCD9097949.1"/>
    </source>
</evidence>
<comment type="caution">
    <text evidence="2">The sequence shown here is derived from an EMBL/GenBank/DDBJ whole genome shotgun (WGS) entry which is preliminary data.</text>
</comment>
<dbReference type="RefSeq" id="WP_232137091.1">
    <property type="nucleotide sequence ID" value="NZ_JAJQKU010000004.1"/>
</dbReference>
<evidence type="ECO:0008006" key="4">
    <source>
        <dbReference type="Google" id="ProtNLM"/>
    </source>
</evidence>
<evidence type="ECO:0000256" key="1">
    <source>
        <dbReference type="SAM" id="SignalP"/>
    </source>
</evidence>
<feature type="signal peptide" evidence="1">
    <location>
        <begin position="1"/>
        <end position="32"/>
    </location>
</feature>
<keyword evidence="3" id="KW-1185">Reference proteome</keyword>
<reference evidence="2" key="2">
    <citation type="journal article" date="2022" name="Syst. Appl. Microbiol.">
        <title>Physiological and genomic characterisation of Luteimonas fraxinea sp. nov., a bacterial species associated with trees tolerant to ash dieback.</title>
        <authorList>
            <person name="Ulrich K."/>
            <person name="Becker R."/>
            <person name="Behrendt U."/>
            <person name="Kube M."/>
            <person name="Schneck V."/>
            <person name="Ulrich A."/>
        </authorList>
    </citation>
    <scope>NUCLEOTIDE SEQUENCE</scope>
    <source>
        <strain evidence="2">A1P009</strain>
    </source>
</reference>
<sequence>MAPTPNRNRWRAARVTWLALLLAWPLPHAAFAADAAAPLLGGYMRESRIVYPLTVQDWHAQGEHRYEQPEAGVSVRYASSDGHDAWLDVYVYPIGEVGIELLDAHMVQTGGELEGIAGRAHGREIRFGPVQAHRIPLDAVDGDSADGGLRSAGGRMDSGDTIFHTALAVALRQYYFIKGRYSVGEATMSPDAARAALAGFLEQFVQRVRISSTGGCGAPLPVVVIKPHAALPESGLLEVTHDDRPLAVLTGDYRVFTHTQDDPAVSLLQGSGRMMRDARFPGCVGESPVEPEVPDDHREIRIEYRAPPATHALVSVD</sequence>
<protein>
    <recommendedName>
        <fullName evidence="4">DUF5117 domain-containing protein</fullName>
    </recommendedName>
</protein>
<organism evidence="2 3">
    <name type="scientific">Luteimonas fraxinea</name>
    <dbReference type="NCBI Taxonomy" id="2901869"/>
    <lineage>
        <taxon>Bacteria</taxon>
        <taxon>Pseudomonadati</taxon>
        <taxon>Pseudomonadota</taxon>
        <taxon>Gammaproteobacteria</taxon>
        <taxon>Lysobacterales</taxon>
        <taxon>Lysobacteraceae</taxon>
        <taxon>Luteimonas</taxon>
    </lineage>
</organism>
<proteinExistence type="predicted"/>
<feature type="chain" id="PRO_5047488961" description="DUF5117 domain-containing protein" evidence="1">
    <location>
        <begin position="33"/>
        <end position="317"/>
    </location>
</feature>
<dbReference type="EMBL" id="JAJQKU010000004">
    <property type="protein sequence ID" value="MCD9097949.1"/>
    <property type="molecule type" value="Genomic_DNA"/>
</dbReference>
<name>A0ABS8UFW7_9GAMM</name>
<keyword evidence="1" id="KW-0732">Signal</keyword>
<gene>
    <name evidence="2" type="ORF">LTT95_13475</name>
</gene>